<accession>A0ABX3D185</accession>
<organism evidence="1 2">
    <name type="scientific">Planococcus salinarum</name>
    <dbReference type="NCBI Taxonomy" id="622695"/>
    <lineage>
        <taxon>Bacteria</taxon>
        <taxon>Bacillati</taxon>
        <taxon>Bacillota</taxon>
        <taxon>Bacilli</taxon>
        <taxon>Bacillales</taxon>
        <taxon>Caryophanaceae</taxon>
        <taxon>Planococcus</taxon>
    </lineage>
</organism>
<evidence type="ECO:0000313" key="2">
    <source>
        <dbReference type="Proteomes" id="UP000242153"/>
    </source>
</evidence>
<gene>
    <name evidence="1" type="ORF">BB776_02045</name>
</gene>
<protein>
    <recommendedName>
        <fullName evidence="3">Integrase</fullName>
    </recommendedName>
</protein>
<proteinExistence type="predicted"/>
<dbReference type="Proteomes" id="UP000242153">
    <property type="component" value="Unassembled WGS sequence"/>
</dbReference>
<evidence type="ECO:0000313" key="1">
    <source>
        <dbReference type="EMBL" id="OHX52878.1"/>
    </source>
</evidence>
<sequence length="216" mass="24947">MTNSKKRNMIKGWIYSIMDLTGNKLELTEHSKGINMSYNFIHNHVGVDLARVQQAKDELPISVPLKIYIEVMTLHELGHAADREALLASLPWTLEVYNTKKAAPRDSLYTDPDFLKVVLDEQLMNIEFEITAWNHAEKMNSHHQIADDETFMSIRKHSLASYENPYQQNLHLYERMLADSVEMTAYNSKEPDVKNLTSGSFFIGLYSHHQGRQPVR</sequence>
<evidence type="ECO:0008006" key="3">
    <source>
        <dbReference type="Google" id="ProtNLM"/>
    </source>
</evidence>
<reference evidence="1" key="1">
    <citation type="submission" date="2016-07" db="EMBL/GenBank/DDBJ databases">
        <title>Draft genome Planococcus salivarum.</title>
        <authorList>
            <person name="See-Too W.S."/>
        </authorList>
    </citation>
    <scope>NUCLEOTIDE SEQUENCE [LARGE SCALE GENOMIC DNA]</scope>
    <source>
        <strain evidence="1">DSM 23820</strain>
    </source>
</reference>
<dbReference type="RefSeq" id="WP_071152015.1">
    <property type="nucleotide sequence ID" value="NZ_QQRT01000030.1"/>
</dbReference>
<name>A0ABX3D185_9BACL</name>
<comment type="caution">
    <text evidence="1">The sequence shown here is derived from an EMBL/GenBank/DDBJ whole genome shotgun (WGS) entry which is preliminary data.</text>
</comment>
<keyword evidence="2" id="KW-1185">Reference proteome</keyword>
<dbReference type="EMBL" id="MBQG01000065">
    <property type="protein sequence ID" value="OHX52878.1"/>
    <property type="molecule type" value="Genomic_DNA"/>
</dbReference>